<evidence type="ECO:0000256" key="2">
    <source>
        <dbReference type="SAM" id="SignalP"/>
    </source>
</evidence>
<gene>
    <name evidence="4" type="primary">LOC102834521</name>
</gene>
<dbReference type="Proteomes" id="UP000504623">
    <property type="component" value="Unplaced"/>
</dbReference>
<evidence type="ECO:0000313" key="4">
    <source>
        <dbReference type="RefSeq" id="XP_006873850.1"/>
    </source>
</evidence>
<sequence>MKLLLWACIVCVALAKRKRFPFIGEDYNGYHPYPLNPSLNNLYQPPTNYFPPPYYPPQNNFPSYPDFVKPGAQIPPYPWVLTAPGAPAFYPNPNYPPAPWFVRPPPPPLAASSSSLPPSSNPEVSAAQPPSIHPSAAKPVVDEPMIAEPASAISPVAMPAVPESQSS</sequence>
<dbReference type="GeneID" id="102834521"/>
<dbReference type="AlphaFoldDB" id="A0A9B0U714"/>
<reference evidence="4" key="1">
    <citation type="submission" date="2025-08" db="UniProtKB">
        <authorList>
            <consortium name="RefSeq"/>
        </authorList>
    </citation>
    <scope>IDENTIFICATION</scope>
    <source>
        <tissue evidence="4">Spleen</tissue>
    </source>
</reference>
<dbReference type="CTD" id="401137"/>
<proteinExistence type="predicted"/>
<evidence type="ECO:0000256" key="1">
    <source>
        <dbReference type="SAM" id="MobiDB-lite"/>
    </source>
</evidence>
<dbReference type="OrthoDB" id="9540201at2759"/>
<name>A0A9B0U714_CHRAS</name>
<dbReference type="PANTHER" id="PTHR39415">
    <property type="entry name" value="PROLINE-RICH PROTEIN 27"/>
    <property type="match status" value="1"/>
</dbReference>
<dbReference type="GO" id="GO:0070062">
    <property type="term" value="C:extracellular exosome"/>
    <property type="evidence" value="ECO:0007669"/>
    <property type="project" value="TreeGrafter"/>
</dbReference>
<organism evidence="3 4">
    <name type="scientific">Chrysochloris asiatica</name>
    <name type="common">Cape golden mole</name>
    <dbReference type="NCBI Taxonomy" id="185453"/>
    <lineage>
        <taxon>Eukaryota</taxon>
        <taxon>Metazoa</taxon>
        <taxon>Chordata</taxon>
        <taxon>Craniata</taxon>
        <taxon>Vertebrata</taxon>
        <taxon>Euteleostomi</taxon>
        <taxon>Mammalia</taxon>
        <taxon>Eutheria</taxon>
        <taxon>Afrotheria</taxon>
        <taxon>Chrysochloridae</taxon>
        <taxon>Chrysochlorinae</taxon>
        <taxon>Chrysochloris</taxon>
    </lineage>
</organism>
<feature type="signal peptide" evidence="2">
    <location>
        <begin position="1"/>
        <end position="15"/>
    </location>
</feature>
<dbReference type="InterPro" id="IPR033533">
    <property type="entry name" value="PRR27"/>
</dbReference>
<evidence type="ECO:0000313" key="3">
    <source>
        <dbReference type="Proteomes" id="UP000504623"/>
    </source>
</evidence>
<dbReference type="PANTHER" id="PTHR39415:SF1">
    <property type="entry name" value="PROLINE-RICH PROTEIN 27"/>
    <property type="match status" value="1"/>
</dbReference>
<feature type="region of interest" description="Disordered" evidence="1">
    <location>
        <begin position="109"/>
        <end position="145"/>
    </location>
</feature>
<protein>
    <submittedName>
        <fullName evidence="4">Uncharacterized protein C4orf40 homolog</fullName>
    </submittedName>
</protein>
<keyword evidence="2" id="KW-0732">Signal</keyword>
<accession>A0A9B0U714</accession>
<feature type="chain" id="PRO_5039007666" evidence="2">
    <location>
        <begin position="16"/>
        <end position="167"/>
    </location>
</feature>
<dbReference type="RefSeq" id="XP_006873850.1">
    <property type="nucleotide sequence ID" value="XM_006873788.1"/>
</dbReference>
<keyword evidence="3" id="KW-1185">Reference proteome</keyword>